<name>A0ABS8TMK2_DATST</name>
<accession>A0ABS8TMK2</accession>
<dbReference type="EMBL" id="JACEIK010001871">
    <property type="protein sequence ID" value="MCD7472769.1"/>
    <property type="molecule type" value="Genomic_DNA"/>
</dbReference>
<gene>
    <name evidence="1" type="ORF">HAX54_014128</name>
</gene>
<comment type="caution">
    <text evidence="1">The sequence shown here is derived from an EMBL/GenBank/DDBJ whole genome shotgun (WGS) entry which is preliminary data.</text>
</comment>
<reference evidence="1 2" key="1">
    <citation type="journal article" date="2021" name="BMC Genomics">
        <title>Datura genome reveals duplications of psychoactive alkaloid biosynthetic genes and high mutation rate following tissue culture.</title>
        <authorList>
            <person name="Rajewski A."/>
            <person name="Carter-House D."/>
            <person name="Stajich J."/>
            <person name="Litt A."/>
        </authorList>
    </citation>
    <scope>NUCLEOTIDE SEQUENCE [LARGE SCALE GENOMIC DNA]</scope>
    <source>
        <strain evidence="1">AR-01</strain>
    </source>
</reference>
<dbReference type="Proteomes" id="UP000823775">
    <property type="component" value="Unassembled WGS sequence"/>
</dbReference>
<evidence type="ECO:0000313" key="2">
    <source>
        <dbReference type="Proteomes" id="UP000823775"/>
    </source>
</evidence>
<evidence type="ECO:0000313" key="1">
    <source>
        <dbReference type="EMBL" id="MCD7472769.1"/>
    </source>
</evidence>
<protein>
    <submittedName>
        <fullName evidence="1">Uncharacterized protein</fullName>
    </submittedName>
</protein>
<proteinExistence type="predicted"/>
<keyword evidence="2" id="KW-1185">Reference proteome</keyword>
<organism evidence="1 2">
    <name type="scientific">Datura stramonium</name>
    <name type="common">Jimsonweed</name>
    <name type="synonym">Common thornapple</name>
    <dbReference type="NCBI Taxonomy" id="4076"/>
    <lineage>
        <taxon>Eukaryota</taxon>
        <taxon>Viridiplantae</taxon>
        <taxon>Streptophyta</taxon>
        <taxon>Embryophyta</taxon>
        <taxon>Tracheophyta</taxon>
        <taxon>Spermatophyta</taxon>
        <taxon>Magnoliopsida</taxon>
        <taxon>eudicotyledons</taxon>
        <taxon>Gunneridae</taxon>
        <taxon>Pentapetalae</taxon>
        <taxon>asterids</taxon>
        <taxon>lamiids</taxon>
        <taxon>Solanales</taxon>
        <taxon>Solanaceae</taxon>
        <taxon>Solanoideae</taxon>
        <taxon>Datureae</taxon>
        <taxon>Datura</taxon>
    </lineage>
</organism>
<sequence length="80" mass="8981">MLLNLRSSSLFSVVSHSCLSPPSATISSMYTRFAQEKTYQIAVRWNICKTEIDVINLQKQFADQIASLLSNPDEEIKTAT</sequence>